<dbReference type="PROSITE" id="PS50195">
    <property type="entry name" value="PX"/>
    <property type="match status" value="1"/>
</dbReference>
<gene>
    <name evidence="8" type="ORF">BLGHR1_10161</name>
</gene>
<dbReference type="CDD" id="cd11879">
    <property type="entry name" value="SH3_Bem1p_2"/>
    <property type="match status" value="1"/>
</dbReference>
<feature type="region of interest" description="Disordered" evidence="4">
    <location>
        <begin position="272"/>
        <end position="291"/>
    </location>
</feature>
<dbReference type="SMART" id="SM00312">
    <property type="entry name" value="PX"/>
    <property type="match status" value="1"/>
</dbReference>
<dbReference type="SUPFAM" id="SSF54277">
    <property type="entry name" value="CAD &amp; PB1 domains"/>
    <property type="match status" value="1"/>
</dbReference>
<dbReference type="GO" id="GO:0030674">
    <property type="term" value="F:protein-macromolecule adaptor activity"/>
    <property type="evidence" value="ECO:0007669"/>
    <property type="project" value="EnsemblFungi"/>
</dbReference>
<evidence type="ECO:0008006" key="10">
    <source>
        <dbReference type="Google" id="ProtNLM"/>
    </source>
</evidence>
<dbReference type="Gene3D" id="3.10.20.90">
    <property type="entry name" value="Phosphatidylinositol 3-kinase Catalytic Subunit, Chain A, domain 1"/>
    <property type="match status" value="1"/>
</dbReference>
<feature type="domain" description="SH3" evidence="5">
    <location>
        <begin position="141"/>
        <end position="203"/>
    </location>
</feature>
<dbReference type="InterPro" id="IPR051228">
    <property type="entry name" value="NADPH_Oxidase/PX-Domain"/>
</dbReference>
<feature type="compositionally biased region" description="Low complexity" evidence="4">
    <location>
        <begin position="432"/>
        <end position="450"/>
    </location>
</feature>
<dbReference type="InterPro" id="IPR053793">
    <property type="entry name" value="PB1-like"/>
</dbReference>
<feature type="domain" description="PX" evidence="6">
    <location>
        <begin position="297"/>
        <end position="418"/>
    </location>
</feature>
<keyword evidence="2" id="KW-0677">Repeat</keyword>
<dbReference type="CDD" id="cd05992">
    <property type="entry name" value="PB1"/>
    <property type="match status" value="1"/>
</dbReference>
<dbReference type="SUPFAM" id="SSF64268">
    <property type="entry name" value="PX domain"/>
    <property type="match status" value="1"/>
</dbReference>
<dbReference type="GO" id="GO:0035091">
    <property type="term" value="F:phosphatidylinositol binding"/>
    <property type="evidence" value="ECO:0007669"/>
    <property type="project" value="InterPro"/>
</dbReference>
<accession>A0A383UIM3</accession>
<evidence type="ECO:0000256" key="1">
    <source>
        <dbReference type="ARBA" id="ARBA00022443"/>
    </source>
</evidence>
<dbReference type="PANTHER" id="PTHR15706:SF2">
    <property type="entry name" value="SH3 AND PX DOMAIN-CONTAINING PROTEIN 2A"/>
    <property type="match status" value="1"/>
</dbReference>
<dbReference type="FunFam" id="3.30.1520.10:FF:000041">
    <property type="entry name" value="Protein kinase activator Bem1"/>
    <property type="match status" value="1"/>
</dbReference>
<dbReference type="GO" id="GO:0043332">
    <property type="term" value="C:mating projection tip"/>
    <property type="evidence" value="ECO:0007669"/>
    <property type="project" value="EnsemblFungi"/>
</dbReference>
<dbReference type="Pfam" id="PF00787">
    <property type="entry name" value="PX"/>
    <property type="match status" value="1"/>
</dbReference>
<dbReference type="CDD" id="cd06890">
    <property type="entry name" value="PX_Bem1p"/>
    <property type="match status" value="1"/>
</dbReference>
<dbReference type="GO" id="GO:1902917">
    <property type="term" value="P:positive regulation of mating projection assembly"/>
    <property type="evidence" value="ECO:0007669"/>
    <property type="project" value="EnsemblFungi"/>
</dbReference>
<dbReference type="PROSITE" id="PS51745">
    <property type="entry name" value="PB1"/>
    <property type="match status" value="1"/>
</dbReference>
<dbReference type="Pfam" id="PF00564">
    <property type="entry name" value="PB1"/>
    <property type="match status" value="1"/>
</dbReference>
<dbReference type="FunFam" id="2.30.30.40:FF:000184">
    <property type="entry name" value="Protein kinase activator Bem1"/>
    <property type="match status" value="1"/>
</dbReference>
<dbReference type="EMBL" id="UNSH01000001">
    <property type="protein sequence ID" value="SZE99410.1"/>
    <property type="molecule type" value="Genomic_DNA"/>
</dbReference>
<dbReference type="InterPro" id="IPR036028">
    <property type="entry name" value="SH3-like_dom_sf"/>
</dbReference>
<dbReference type="InterPro" id="IPR001452">
    <property type="entry name" value="SH3_domain"/>
</dbReference>
<evidence type="ECO:0000256" key="4">
    <source>
        <dbReference type="SAM" id="MobiDB-lite"/>
    </source>
</evidence>
<dbReference type="InterPro" id="IPR035550">
    <property type="entry name" value="Bem1/Scd2_PX"/>
</dbReference>
<dbReference type="InterPro" id="IPR000270">
    <property type="entry name" value="PB1_dom"/>
</dbReference>
<evidence type="ECO:0000259" key="5">
    <source>
        <dbReference type="PROSITE" id="PS50002"/>
    </source>
</evidence>
<evidence type="ECO:0000313" key="8">
    <source>
        <dbReference type="EMBL" id="SZE99410.1"/>
    </source>
</evidence>
<dbReference type="InterPro" id="IPR035548">
    <property type="entry name" value="Bem1/Scd2_SH3_1"/>
</dbReference>
<dbReference type="InterPro" id="IPR001683">
    <property type="entry name" value="PX_dom"/>
</dbReference>
<dbReference type="SUPFAM" id="SSF50044">
    <property type="entry name" value="SH3-domain"/>
    <property type="match status" value="2"/>
</dbReference>
<evidence type="ECO:0000256" key="2">
    <source>
        <dbReference type="ARBA" id="ARBA00022737"/>
    </source>
</evidence>
<dbReference type="GO" id="GO:0030010">
    <property type="term" value="P:establishment of cell polarity"/>
    <property type="evidence" value="ECO:0007669"/>
    <property type="project" value="EnsemblFungi"/>
</dbReference>
<dbReference type="Gene3D" id="3.30.1520.10">
    <property type="entry name" value="Phox-like domain"/>
    <property type="match status" value="1"/>
</dbReference>
<name>A0A383UIM3_BLUHO</name>
<dbReference type="Gene3D" id="2.30.30.40">
    <property type="entry name" value="SH3 Domains"/>
    <property type="match status" value="2"/>
</dbReference>
<dbReference type="GO" id="GO:0032878">
    <property type="term" value="P:regulation of establishment or maintenance of cell polarity"/>
    <property type="evidence" value="ECO:0007669"/>
    <property type="project" value="EnsemblFungi"/>
</dbReference>
<dbReference type="PROSITE" id="PS50002">
    <property type="entry name" value="SH3"/>
    <property type="match status" value="2"/>
</dbReference>
<evidence type="ECO:0000256" key="3">
    <source>
        <dbReference type="PROSITE-ProRule" id="PRU00192"/>
    </source>
</evidence>
<dbReference type="GO" id="GO:0032153">
    <property type="term" value="C:cell division site"/>
    <property type="evidence" value="ECO:0007669"/>
    <property type="project" value="EnsemblFungi"/>
</dbReference>
<dbReference type="InterPro" id="IPR035549">
    <property type="entry name" value="Bem1/Scd2_SH3_2"/>
</dbReference>
<organism evidence="8 9">
    <name type="scientific">Blumeria hordei</name>
    <name type="common">Barley powdery mildew</name>
    <name type="synonym">Blumeria graminis f. sp. hordei</name>
    <dbReference type="NCBI Taxonomy" id="2867405"/>
    <lineage>
        <taxon>Eukaryota</taxon>
        <taxon>Fungi</taxon>
        <taxon>Dikarya</taxon>
        <taxon>Ascomycota</taxon>
        <taxon>Pezizomycotina</taxon>
        <taxon>Leotiomycetes</taxon>
        <taxon>Erysiphales</taxon>
        <taxon>Erysiphaceae</taxon>
        <taxon>Blumeria</taxon>
    </lineage>
</organism>
<keyword evidence="1 3" id="KW-0728">SH3 domain</keyword>
<reference evidence="8 9" key="1">
    <citation type="submission" date="2017-11" db="EMBL/GenBank/DDBJ databases">
        <authorList>
            <person name="Kracher B."/>
        </authorList>
    </citation>
    <scope>NUCLEOTIDE SEQUENCE [LARGE SCALE GENOMIC DNA]</scope>
    <source>
        <strain evidence="8 9">RACE1</strain>
    </source>
</reference>
<dbReference type="FunFam" id="2.30.30.40:FF:000093">
    <property type="entry name" value="Protein kinase activator Bem1"/>
    <property type="match status" value="1"/>
</dbReference>
<sequence>MKVLRRSLKTDREKPSISVTPKSAIAIIPPKKVIRALYDYEAQSREELSFQKGDFFHVIGRENDSNWYEACNPAVPDARGLVPVAYFQSLGKTERDSTQSDKSSPPVRQPDHDSGYSDHLGASLNPSEISRTSNSMGKVSGAMVYGIVMYDFVSERPDELDAKAGEAIIVIAQSNPEWFVAKPIGRLGGPGLIPVSFIEIRDMVTGQVVPDALEAVQKARVPKVEEWKRMAADYKNSSISLGKFEVNTMASQQKQQMEQGIENLSLQSRKSHGLEPNKQIQPNNQAYKDPYASRPVSSIPAAISARIPRYCFAEDKYWFVVEVKLEDGKYWELSRYYEDFYDFQIQLLSEFPVEAGNTGQQTRTLPYMPGPVSYVTDAITEGRQINLNAYVKSLLAQPAYISRCQLVREFFVPREGDYEIDPDTANEEYRLSAGSQPSSSESAADSASRLSCRENMNSGTYSYSSLGPPHNSGPMAETLSAIPDPQQTMKVKIYYRDDLIAIRVPREILFDQLSDKICERLKIPPGEGVTLSYKDEGSGQRPLLMNNDDLDLALRRNDKFIVYVE</sequence>
<feature type="compositionally biased region" description="Polar residues" evidence="4">
    <location>
        <begin position="124"/>
        <end position="135"/>
    </location>
</feature>
<dbReference type="GO" id="GO:1902494">
    <property type="term" value="C:catalytic complex"/>
    <property type="evidence" value="ECO:0007669"/>
    <property type="project" value="UniProtKB-ARBA"/>
</dbReference>
<feature type="region of interest" description="Disordered" evidence="4">
    <location>
        <begin position="92"/>
        <end position="135"/>
    </location>
</feature>
<evidence type="ECO:0000313" key="9">
    <source>
        <dbReference type="Proteomes" id="UP000275772"/>
    </source>
</evidence>
<dbReference type="PANTHER" id="PTHR15706">
    <property type="entry name" value="SH3 MULTIPLE DOMAIN"/>
    <property type="match status" value="1"/>
</dbReference>
<feature type="domain" description="PB1" evidence="7">
    <location>
        <begin position="488"/>
        <end position="565"/>
    </location>
</feature>
<dbReference type="InterPro" id="IPR036871">
    <property type="entry name" value="PX_dom_sf"/>
</dbReference>
<dbReference type="SMART" id="SM00326">
    <property type="entry name" value="SH3"/>
    <property type="match status" value="2"/>
</dbReference>
<dbReference type="GO" id="GO:0090726">
    <property type="term" value="C:cortical dynamic polarity patch"/>
    <property type="evidence" value="ECO:0007669"/>
    <property type="project" value="EnsemblFungi"/>
</dbReference>
<dbReference type="PRINTS" id="PR00452">
    <property type="entry name" value="SH3DOMAIN"/>
</dbReference>
<dbReference type="FunFam" id="3.10.20.90:FF:000250">
    <property type="entry name" value="Protein kinase activator Bem1"/>
    <property type="match status" value="1"/>
</dbReference>
<evidence type="ECO:0000259" key="6">
    <source>
        <dbReference type="PROSITE" id="PS50195"/>
    </source>
</evidence>
<feature type="domain" description="SH3" evidence="5">
    <location>
        <begin position="29"/>
        <end position="92"/>
    </location>
</feature>
<dbReference type="VEuPathDB" id="FungiDB:BLGHR1_10161"/>
<dbReference type="Proteomes" id="UP000275772">
    <property type="component" value="Unassembled WGS sequence"/>
</dbReference>
<feature type="region of interest" description="Disordered" evidence="4">
    <location>
        <begin position="430"/>
        <end position="450"/>
    </location>
</feature>
<evidence type="ECO:0000259" key="7">
    <source>
        <dbReference type="PROSITE" id="PS51745"/>
    </source>
</evidence>
<dbReference type="SMART" id="SM00666">
    <property type="entry name" value="PB1"/>
    <property type="match status" value="1"/>
</dbReference>
<proteinExistence type="predicted"/>
<dbReference type="AlphaFoldDB" id="A0A383UIM3"/>
<dbReference type="CDD" id="cd11878">
    <property type="entry name" value="SH3_Bem1p_1"/>
    <property type="match status" value="1"/>
</dbReference>
<dbReference type="Pfam" id="PF00018">
    <property type="entry name" value="SH3_1"/>
    <property type="match status" value="2"/>
</dbReference>
<protein>
    <recommendedName>
        <fullName evidence="10">Protein scd2/ral3</fullName>
    </recommendedName>
</protein>